<dbReference type="Proteomes" id="UP000319941">
    <property type="component" value="Unassembled WGS sequence"/>
</dbReference>
<gene>
    <name evidence="8" type="ORF">FQP86_09170</name>
</gene>
<evidence type="ECO:0008006" key="10">
    <source>
        <dbReference type="Google" id="ProtNLM"/>
    </source>
</evidence>
<dbReference type="GO" id="GO:0009279">
    <property type="term" value="C:cell outer membrane"/>
    <property type="evidence" value="ECO:0007669"/>
    <property type="project" value="UniProtKB-SubCell"/>
</dbReference>
<dbReference type="RefSeq" id="WP_088743261.1">
    <property type="nucleotide sequence ID" value="NZ_CAWOWR010000116.1"/>
</dbReference>
<organism evidence="8 9">
    <name type="scientific">Cobetia crustatorum</name>
    <dbReference type="NCBI Taxonomy" id="553385"/>
    <lineage>
        <taxon>Bacteria</taxon>
        <taxon>Pseudomonadati</taxon>
        <taxon>Pseudomonadota</taxon>
        <taxon>Gammaproteobacteria</taxon>
        <taxon>Oceanospirillales</taxon>
        <taxon>Halomonadaceae</taxon>
        <taxon>Cobetia</taxon>
    </lineage>
</organism>
<comment type="subcellular location">
    <subcellularLocation>
        <location evidence="1">Cell outer membrane</location>
    </subcellularLocation>
</comment>
<keyword evidence="4" id="KW-1134">Transmembrane beta strand</keyword>
<evidence type="ECO:0000256" key="4">
    <source>
        <dbReference type="ARBA" id="ARBA00022452"/>
    </source>
</evidence>
<evidence type="ECO:0000313" key="8">
    <source>
        <dbReference type="EMBL" id="TVU69981.1"/>
    </source>
</evidence>
<dbReference type="STRING" id="553385.GCA_000591415_02820"/>
<dbReference type="GO" id="GO:1990281">
    <property type="term" value="C:efflux pump complex"/>
    <property type="evidence" value="ECO:0007669"/>
    <property type="project" value="TreeGrafter"/>
</dbReference>
<proteinExistence type="inferred from homology"/>
<dbReference type="InterPro" id="IPR003423">
    <property type="entry name" value="OMP_efflux"/>
</dbReference>
<comment type="similarity">
    <text evidence="2">Belongs to the outer membrane factor (OMF) (TC 1.B.17) family.</text>
</comment>
<evidence type="ECO:0000256" key="6">
    <source>
        <dbReference type="ARBA" id="ARBA00023136"/>
    </source>
</evidence>
<evidence type="ECO:0000256" key="5">
    <source>
        <dbReference type="ARBA" id="ARBA00022692"/>
    </source>
</evidence>
<dbReference type="SUPFAM" id="SSF56954">
    <property type="entry name" value="Outer membrane efflux proteins (OEP)"/>
    <property type="match status" value="1"/>
</dbReference>
<keyword evidence="6" id="KW-0472">Membrane</keyword>
<evidence type="ECO:0000256" key="1">
    <source>
        <dbReference type="ARBA" id="ARBA00004442"/>
    </source>
</evidence>
<keyword evidence="7" id="KW-0998">Cell outer membrane</keyword>
<dbReference type="EMBL" id="VNFH01000006">
    <property type="protein sequence ID" value="TVU69981.1"/>
    <property type="molecule type" value="Genomic_DNA"/>
</dbReference>
<protein>
    <recommendedName>
        <fullName evidence="10">TolC family protein</fullName>
    </recommendedName>
</protein>
<dbReference type="PANTHER" id="PTHR30026:SF22">
    <property type="entry name" value="OUTER MEMBRANE EFFLUX PROTEIN"/>
    <property type="match status" value="1"/>
</dbReference>
<dbReference type="AlphaFoldDB" id="A0A558HLP6"/>
<dbReference type="GO" id="GO:0015562">
    <property type="term" value="F:efflux transmembrane transporter activity"/>
    <property type="evidence" value="ECO:0007669"/>
    <property type="project" value="InterPro"/>
</dbReference>
<name>A0A558HLP6_9GAMM</name>
<keyword evidence="9" id="KW-1185">Reference proteome</keyword>
<evidence type="ECO:0000313" key="9">
    <source>
        <dbReference type="Proteomes" id="UP000319941"/>
    </source>
</evidence>
<dbReference type="InterPro" id="IPR051906">
    <property type="entry name" value="TolC-like"/>
</dbReference>
<evidence type="ECO:0000256" key="7">
    <source>
        <dbReference type="ARBA" id="ARBA00023237"/>
    </source>
</evidence>
<dbReference type="GO" id="GO:0015288">
    <property type="term" value="F:porin activity"/>
    <property type="evidence" value="ECO:0007669"/>
    <property type="project" value="TreeGrafter"/>
</dbReference>
<dbReference type="Gene3D" id="1.20.1600.10">
    <property type="entry name" value="Outer membrane efflux proteins (OEP)"/>
    <property type="match status" value="1"/>
</dbReference>
<comment type="caution">
    <text evidence="8">The sequence shown here is derived from an EMBL/GenBank/DDBJ whole genome shotgun (WGS) entry which is preliminary data.</text>
</comment>
<keyword evidence="3" id="KW-0813">Transport</keyword>
<reference evidence="8 9" key="1">
    <citation type="submission" date="2019-07" db="EMBL/GenBank/DDBJ databases">
        <title>Diversity of Bacteria from Kongsfjorden, Arctic.</title>
        <authorList>
            <person name="Yu Y."/>
        </authorList>
    </citation>
    <scope>NUCLEOTIDE SEQUENCE [LARGE SCALE GENOMIC DNA]</scope>
    <source>
        <strain evidence="8 9">SM1923</strain>
    </source>
</reference>
<accession>A0A558HLP6</accession>
<evidence type="ECO:0000256" key="3">
    <source>
        <dbReference type="ARBA" id="ARBA00022448"/>
    </source>
</evidence>
<evidence type="ECO:0000256" key="2">
    <source>
        <dbReference type="ARBA" id="ARBA00007613"/>
    </source>
</evidence>
<dbReference type="OrthoDB" id="9814637at2"/>
<sequence length="455" mass="50361">MMPTLFSHRPSARSGPPRYPRLSALTLSISVTVMVAGFTTPLSANEQASRSLAQVLENVIEQDPRLASARANIRAANTEIDIAEDGYLPRLEANAGTEDNFSGSGYQITLSQMLYDWGQVEAEVNQREAERDLEHERLDQTRMEVAQEAIAAYINLGASRAMIRRVRDYITSLEDLERLANDRTFSGYGDRVELDRAAVDLASAREWLARIRGDADTAKQELEILSGRSFDDVPLKAPDALPIVADLERDPTITDTAITNAPAYRSNASQQTAARHALSLSEAERWPELRLEASTARREVDDEIVTDNSIGLRIEAPIFQGLTPLRQPDAARARLLAAEFETAATGRELRRQIKRLSASQPAVEARIKALDQQARSGGQLRSSYRDQFITGTRNIEDLLTIEKEIFTARRQMIELNTQLLIDQYDLASQLGALPLVNGSTARHDANVKINAGVSP</sequence>
<keyword evidence="5" id="KW-0812">Transmembrane</keyword>
<dbReference type="Pfam" id="PF02321">
    <property type="entry name" value="OEP"/>
    <property type="match status" value="2"/>
</dbReference>
<dbReference type="PANTHER" id="PTHR30026">
    <property type="entry name" value="OUTER MEMBRANE PROTEIN TOLC"/>
    <property type="match status" value="1"/>
</dbReference>